<dbReference type="Gene3D" id="3.40.190.290">
    <property type="match status" value="1"/>
</dbReference>
<feature type="domain" description="HTH lysR-type" evidence="5">
    <location>
        <begin position="1"/>
        <end position="58"/>
    </location>
</feature>
<keyword evidence="3 6" id="KW-0238">DNA-binding</keyword>
<dbReference type="PROSITE" id="PS50931">
    <property type="entry name" value="HTH_LYSR"/>
    <property type="match status" value="1"/>
</dbReference>
<evidence type="ECO:0000259" key="5">
    <source>
        <dbReference type="PROSITE" id="PS50931"/>
    </source>
</evidence>
<reference evidence="6 7" key="1">
    <citation type="submission" date="2016-10" db="EMBL/GenBank/DDBJ databases">
        <authorList>
            <person name="de Groot N.N."/>
        </authorList>
    </citation>
    <scope>NUCLEOTIDE SEQUENCE [LARGE SCALE GENOMIC DNA]</scope>
    <source>
        <strain evidence="6 7">CGMCC 1.7727</strain>
    </source>
</reference>
<dbReference type="InterPro" id="IPR000847">
    <property type="entry name" value="LysR_HTH_N"/>
</dbReference>
<protein>
    <submittedName>
        <fullName evidence="6">DNA-binding transcriptional regulator, LysR family</fullName>
    </submittedName>
</protein>
<sequence>MNIQQLKILVLIEKHKRLTTVAQILKIKQPTVSFHMKKLEEVTSVTLFHQHSGGVFLTDAGKTLYRYARRIVMWLEEAGEQMYDYRENSRGSVKIGASNTAATYYLVDLLAGLHEKYPNVHIKTIVKNTPIILHQLKNYELDFGLVADRNITDPDIIVKPLIEDELGLVMPIGHPLAHHKLINKEIFKYQNWILREKDSSSRIMIDEWAVEQDIELKAFLELGATEAIKKAVQSNIGISILSRLSVKDEIDNKKLVYKELNSSILKRNIFIVYNRHHQITPIVKLLVDYFQNEPEGQGL</sequence>
<name>A0A1H9TYR0_9BACI</name>
<dbReference type="PANTHER" id="PTHR30126:SF39">
    <property type="entry name" value="HTH-TYPE TRANSCRIPTIONAL REGULATOR CYSL"/>
    <property type="match status" value="1"/>
</dbReference>
<evidence type="ECO:0000313" key="7">
    <source>
        <dbReference type="Proteomes" id="UP000199687"/>
    </source>
</evidence>
<dbReference type="GO" id="GO:0003700">
    <property type="term" value="F:DNA-binding transcription factor activity"/>
    <property type="evidence" value="ECO:0007669"/>
    <property type="project" value="InterPro"/>
</dbReference>
<dbReference type="GO" id="GO:0000976">
    <property type="term" value="F:transcription cis-regulatory region binding"/>
    <property type="evidence" value="ECO:0007669"/>
    <property type="project" value="TreeGrafter"/>
</dbReference>
<dbReference type="Pfam" id="PF00126">
    <property type="entry name" value="HTH_1"/>
    <property type="match status" value="1"/>
</dbReference>
<dbReference type="AlphaFoldDB" id="A0A1H9TYR0"/>
<comment type="similarity">
    <text evidence="1">Belongs to the LysR transcriptional regulatory family.</text>
</comment>
<gene>
    <name evidence="6" type="ORF">SAMN04487944_11567</name>
</gene>
<dbReference type="STRING" id="531814.SAMN04487944_11567"/>
<keyword evidence="4" id="KW-0804">Transcription</keyword>
<evidence type="ECO:0000256" key="3">
    <source>
        <dbReference type="ARBA" id="ARBA00023125"/>
    </source>
</evidence>
<dbReference type="PANTHER" id="PTHR30126">
    <property type="entry name" value="HTH-TYPE TRANSCRIPTIONAL REGULATOR"/>
    <property type="match status" value="1"/>
</dbReference>
<dbReference type="Pfam" id="PF03466">
    <property type="entry name" value="LysR_substrate"/>
    <property type="match status" value="1"/>
</dbReference>
<dbReference type="InterPro" id="IPR005119">
    <property type="entry name" value="LysR_subst-bd"/>
</dbReference>
<evidence type="ECO:0000256" key="1">
    <source>
        <dbReference type="ARBA" id="ARBA00009437"/>
    </source>
</evidence>
<dbReference type="EMBL" id="FOGL01000015">
    <property type="protein sequence ID" value="SES02249.1"/>
    <property type="molecule type" value="Genomic_DNA"/>
</dbReference>
<dbReference type="Proteomes" id="UP000199687">
    <property type="component" value="Unassembled WGS sequence"/>
</dbReference>
<dbReference type="SUPFAM" id="SSF53850">
    <property type="entry name" value="Periplasmic binding protein-like II"/>
    <property type="match status" value="1"/>
</dbReference>
<dbReference type="SUPFAM" id="SSF46785">
    <property type="entry name" value="Winged helix' DNA-binding domain"/>
    <property type="match status" value="1"/>
</dbReference>
<organism evidence="6 7">
    <name type="scientific">Gracilibacillus ureilyticus</name>
    <dbReference type="NCBI Taxonomy" id="531814"/>
    <lineage>
        <taxon>Bacteria</taxon>
        <taxon>Bacillati</taxon>
        <taxon>Bacillota</taxon>
        <taxon>Bacilli</taxon>
        <taxon>Bacillales</taxon>
        <taxon>Bacillaceae</taxon>
        <taxon>Gracilibacillus</taxon>
    </lineage>
</organism>
<dbReference type="Gene3D" id="1.10.10.10">
    <property type="entry name" value="Winged helix-like DNA-binding domain superfamily/Winged helix DNA-binding domain"/>
    <property type="match status" value="1"/>
</dbReference>
<evidence type="ECO:0000256" key="2">
    <source>
        <dbReference type="ARBA" id="ARBA00023015"/>
    </source>
</evidence>
<keyword evidence="2" id="KW-0805">Transcription regulation</keyword>
<dbReference type="InterPro" id="IPR036390">
    <property type="entry name" value="WH_DNA-bd_sf"/>
</dbReference>
<proteinExistence type="inferred from homology"/>
<evidence type="ECO:0000313" key="6">
    <source>
        <dbReference type="EMBL" id="SES02249.1"/>
    </source>
</evidence>
<accession>A0A1H9TYR0</accession>
<dbReference type="RefSeq" id="WP_089742282.1">
    <property type="nucleotide sequence ID" value="NZ_FOGL01000015.1"/>
</dbReference>
<evidence type="ECO:0000256" key="4">
    <source>
        <dbReference type="ARBA" id="ARBA00023163"/>
    </source>
</evidence>
<keyword evidence="7" id="KW-1185">Reference proteome</keyword>
<dbReference type="OrthoDB" id="9785745at2"/>
<dbReference type="InterPro" id="IPR036388">
    <property type="entry name" value="WH-like_DNA-bd_sf"/>
</dbReference>